<dbReference type="SUPFAM" id="SSF56112">
    <property type="entry name" value="Protein kinase-like (PK-like)"/>
    <property type="match status" value="1"/>
</dbReference>
<comment type="similarity">
    <text evidence="16">Belongs to the WD repeat GAD-1 family.</text>
</comment>
<dbReference type="FunFam" id="2.130.10.10:FF:001319">
    <property type="entry name" value="Gastrulation defective protein 1"/>
    <property type="match status" value="1"/>
</dbReference>
<dbReference type="CDD" id="cd00200">
    <property type="entry name" value="WD40"/>
    <property type="match status" value="1"/>
</dbReference>
<evidence type="ECO:0000256" key="8">
    <source>
        <dbReference type="ARBA" id="ARBA00022527"/>
    </source>
</evidence>
<evidence type="ECO:0000313" key="31">
    <source>
        <dbReference type="WBParaSite" id="BPAG_0000177101-mRNA-1"/>
    </source>
</evidence>
<dbReference type="STRING" id="6280.A0A158PQF7"/>
<feature type="region of interest" description="Disordered" evidence="27">
    <location>
        <begin position="1"/>
        <end position="33"/>
    </location>
</feature>
<keyword evidence="30" id="KW-1185">Reference proteome</keyword>
<evidence type="ECO:0000256" key="2">
    <source>
        <dbReference type="ARBA" id="ARBA00004123"/>
    </source>
</evidence>
<evidence type="ECO:0000256" key="10">
    <source>
        <dbReference type="ARBA" id="ARBA00022679"/>
    </source>
</evidence>
<evidence type="ECO:0000256" key="24">
    <source>
        <dbReference type="ARBA" id="ARBA00083351"/>
    </source>
</evidence>
<dbReference type="WBParaSite" id="BPAG_0000177101-mRNA-1">
    <property type="protein sequence ID" value="BPAG_0000177101-mRNA-1"/>
    <property type="gene ID" value="BPAG_0000177101"/>
</dbReference>
<dbReference type="InterPro" id="IPR000719">
    <property type="entry name" value="Prot_kinase_dom"/>
</dbReference>
<evidence type="ECO:0000256" key="26">
    <source>
        <dbReference type="PROSITE-ProRule" id="PRU10141"/>
    </source>
</evidence>
<dbReference type="PROSITE" id="PS50082">
    <property type="entry name" value="WD_REPEATS_2"/>
    <property type="match status" value="2"/>
</dbReference>
<evidence type="ECO:0000259" key="28">
    <source>
        <dbReference type="PROSITE" id="PS50011"/>
    </source>
</evidence>
<dbReference type="CDD" id="cd07842">
    <property type="entry name" value="STKc_CDK8_like"/>
    <property type="match status" value="1"/>
</dbReference>
<dbReference type="PROSITE" id="PS00108">
    <property type="entry name" value="PROTEIN_KINASE_ST"/>
    <property type="match status" value="1"/>
</dbReference>
<evidence type="ECO:0000256" key="4">
    <source>
        <dbReference type="ARBA" id="ARBA00006485"/>
    </source>
</evidence>
<dbReference type="Pfam" id="PF00400">
    <property type="entry name" value="WD40"/>
    <property type="match status" value="4"/>
</dbReference>
<evidence type="ECO:0000256" key="18">
    <source>
        <dbReference type="ARBA" id="ARBA00041245"/>
    </source>
</evidence>
<evidence type="ECO:0000256" key="27">
    <source>
        <dbReference type="SAM" id="MobiDB-lite"/>
    </source>
</evidence>
<dbReference type="GO" id="GO:0005776">
    <property type="term" value="C:autophagosome"/>
    <property type="evidence" value="ECO:0007669"/>
    <property type="project" value="UniProtKB-SubCell"/>
</dbReference>
<dbReference type="SMART" id="SM00220">
    <property type="entry name" value="S_TKc"/>
    <property type="match status" value="1"/>
</dbReference>
<dbReference type="GO" id="GO:0035861">
    <property type="term" value="C:site of double-strand break"/>
    <property type="evidence" value="ECO:0007669"/>
    <property type="project" value="TreeGrafter"/>
</dbReference>
<evidence type="ECO:0000256" key="1">
    <source>
        <dbReference type="ARBA" id="ARBA00001946"/>
    </source>
</evidence>
<sequence>MYEQNEEKEDDSKTTESNEETKTRQQKNAAKKARQFSFETMFTEVMQGALTRTTETFGKEGVKKTADDDKRFHREQSKSIREHHYAFDEFVSSSLSKPAGTSVEDLESDDDFGEFFVPLPEGFVPDKEIFETKKTTGCDGDDDEFDDLDDGVPVVDLIPAASEAQLRHGKKPVSALAFDHQGTKFASGGYDYTVNLFEFQKMDLSLRSSRELMPCESHIINGLAFSSNGEKLLVASGHAQIRILDRQGKQWAETVRGDQYLVDLSNTKGHSGSVNSCCWHPVVKTEFLSCANDGTLRIWSTDDYKEITHCINKQRKVIKTKSASGKRTIPTTCCYSRDGKYIAAGCDDGSIQIWKHGNLYVSVNTAYLNRTAHTASVTSLQFSPNNTKKHFAVDGTLKLWQLEAFDKPCHIVEDLKNEFISTDCGFAPHGEMVYTGTSFDDKNGSDGVLAFFDSKSFDLIYRITYPNLSCIRISWQPKINQILVGLSDGSLRLYYDPVSSLRGALLCVSRPLRRARQQEVIREELVLSPLTLEMFQPRGEEGEEKEVTTWRLKKYLRMMDNRLRPDFRKPADMPMSGPSSGGRVAASGGTLHSYIAKQVGTKRNRDFLADTDVRASILRHAEEAEKNPYYVTKAYLKNQPVTIFQEKTTAPEEEEEADKELEPLYKISKNKTSLRNILYLSLQFNKLCVNFSFPTLSKKCYGFVEYKYVGNVMIDYQFKEELIKTRERVEDLYSFEDQFIGVFSQVGRGTYGHVYKAQPRHPEQIPGNGAKEFALKLIEGQGFSMSACREIALLRELKHPNLIKLQRVFLTTDRKVWLLFDYAEHDLWHIIKFHRAAKQKKQPVLVPKGMVKSLLYQILDGIHYLHSNWILHRDLKPANILVMGEGPGVERGRVKIGDMGFARIFHNPLKPLAELDPVVVTFWYRAPELLLGAKHYTKAIDIWAIGCIFAELLTSEPVFFCREEDIKASSPYHQDQLNRIFTVMGYPSESDWQDLKKMPEYQKLTQDFKRANYANCTLQRYMDKHKIKADTRSFSLLQRLLTMDPIKRVTAQDAMDDAYFKEDPRPTADVFSGCDIPYPKREFLSDENDDKSASASKPQQVQPPQQSQQQPIGMHPQQSVMEPAAKKMRMQQGPQIPTTQQMESMINAPTSGMFVTSGAQDYPPVGSGPAISSKGGMPFEQHSQQQIMQSQHINSGMQQMSYGHQQQHQIINQGPNIYQQQQIGMNQQIAGPPQGQMTQRSVQMSAQSSVLQSSYQQQMVQPGMISSQQMMGSGNGMLGQQGSMTGPMGGPQTQMGPPQGQMGPQGPTIMQQMRPQMSYVDQNGRVIQSGGIIIQPGQEMMPQQGHYMIQQQQWPQMQPRF</sequence>
<dbReference type="InterPro" id="IPR008271">
    <property type="entry name" value="Ser/Thr_kinase_AS"/>
</dbReference>
<comment type="catalytic activity">
    <reaction evidence="19">
        <text>L-threonyl-[protein] + ATP = O-phospho-L-threonyl-[protein] + ADP + H(+)</text>
        <dbReference type="Rhea" id="RHEA:46608"/>
        <dbReference type="Rhea" id="RHEA-COMP:11060"/>
        <dbReference type="Rhea" id="RHEA-COMP:11605"/>
        <dbReference type="ChEBI" id="CHEBI:15378"/>
        <dbReference type="ChEBI" id="CHEBI:30013"/>
        <dbReference type="ChEBI" id="CHEBI:30616"/>
        <dbReference type="ChEBI" id="CHEBI:61977"/>
        <dbReference type="ChEBI" id="CHEBI:456216"/>
        <dbReference type="EC" id="2.7.11.22"/>
    </reaction>
</comment>
<keyword evidence="9 25" id="KW-0853">WD repeat</keyword>
<evidence type="ECO:0000256" key="17">
    <source>
        <dbReference type="ARBA" id="ARBA00039268"/>
    </source>
</evidence>
<keyword evidence="10" id="KW-0808">Transferase</keyword>
<dbReference type="GO" id="GO:0005524">
    <property type="term" value="F:ATP binding"/>
    <property type="evidence" value="ECO:0007669"/>
    <property type="project" value="UniProtKB-UniRule"/>
</dbReference>
<dbReference type="EMBL" id="UZAD01000164">
    <property type="protein sequence ID" value="VDN82938.1"/>
    <property type="molecule type" value="Genomic_DNA"/>
</dbReference>
<evidence type="ECO:0000256" key="5">
    <source>
        <dbReference type="ARBA" id="ARBA00011837"/>
    </source>
</evidence>
<evidence type="ECO:0000256" key="3">
    <source>
        <dbReference type="ARBA" id="ARBA00004419"/>
    </source>
</evidence>
<evidence type="ECO:0000256" key="7">
    <source>
        <dbReference type="ARBA" id="ARBA00012425"/>
    </source>
</evidence>
<proteinExistence type="inferred from homology"/>
<dbReference type="PROSITE" id="PS00107">
    <property type="entry name" value="PROTEIN_KINASE_ATP"/>
    <property type="match status" value="1"/>
</dbReference>
<comment type="catalytic activity">
    <reaction evidence="20">
        <text>L-seryl-[protein] + ATP = O-phospho-L-seryl-[protein] + ADP + H(+)</text>
        <dbReference type="Rhea" id="RHEA:17989"/>
        <dbReference type="Rhea" id="RHEA-COMP:9863"/>
        <dbReference type="Rhea" id="RHEA-COMP:11604"/>
        <dbReference type="ChEBI" id="CHEBI:15378"/>
        <dbReference type="ChEBI" id="CHEBI:29999"/>
        <dbReference type="ChEBI" id="CHEBI:30616"/>
        <dbReference type="ChEBI" id="CHEBI:83421"/>
        <dbReference type="ChEBI" id="CHEBI:456216"/>
        <dbReference type="EC" id="2.7.11.22"/>
    </reaction>
</comment>
<dbReference type="InterPro" id="IPR051858">
    <property type="entry name" value="WD_repeat_GAD-1"/>
</dbReference>
<dbReference type="InterPro" id="IPR011009">
    <property type="entry name" value="Kinase-like_dom_sf"/>
</dbReference>
<feature type="repeat" description="WD" evidence="25">
    <location>
        <begin position="267"/>
        <end position="309"/>
    </location>
</feature>
<feature type="region of interest" description="Disordered" evidence="27">
    <location>
        <begin position="1079"/>
        <end position="1118"/>
    </location>
</feature>
<evidence type="ECO:0000256" key="11">
    <source>
        <dbReference type="ARBA" id="ARBA00022737"/>
    </source>
</evidence>
<evidence type="ECO:0000256" key="6">
    <source>
        <dbReference type="ARBA" id="ARBA00012409"/>
    </source>
</evidence>
<protein>
    <recommendedName>
        <fullName evidence="17">Cyclin-dependent kinase 8</fullName>
        <ecNumber evidence="7">2.7.11.22</ecNumber>
        <ecNumber evidence="6">2.7.11.23</ecNumber>
    </recommendedName>
    <alternativeName>
        <fullName evidence="18">Cell division protein kinase 8</fullName>
    </alternativeName>
    <alternativeName>
        <fullName evidence="24">Mediator complex subunit cdk-8</fullName>
    </alternativeName>
    <alternativeName>
        <fullName evidence="23">Mediator of RNA polymerase II transcription subunit cdk-8</fullName>
    </alternativeName>
</protein>
<evidence type="ECO:0000256" key="23">
    <source>
        <dbReference type="ARBA" id="ARBA00082704"/>
    </source>
</evidence>
<evidence type="ECO:0000256" key="16">
    <source>
        <dbReference type="ARBA" id="ARBA00038343"/>
    </source>
</evidence>
<dbReference type="FunFam" id="1.10.510.10:FF:000088">
    <property type="entry name" value="cyclin-dependent kinase 8 isoform X1"/>
    <property type="match status" value="1"/>
</dbReference>
<dbReference type="Pfam" id="PF00069">
    <property type="entry name" value="Pkinase"/>
    <property type="match status" value="1"/>
</dbReference>
<reference evidence="31" key="1">
    <citation type="submission" date="2016-04" db="UniProtKB">
        <authorList>
            <consortium name="WormBaseParasite"/>
        </authorList>
    </citation>
    <scope>IDENTIFICATION</scope>
</reference>
<feature type="binding site" evidence="26">
    <location>
        <position position="776"/>
    </location>
    <ligand>
        <name>ATP</name>
        <dbReference type="ChEBI" id="CHEBI:30616"/>
    </ligand>
</feature>
<feature type="region of interest" description="Disordered" evidence="27">
    <location>
        <begin position="1287"/>
        <end position="1306"/>
    </location>
</feature>
<dbReference type="SUPFAM" id="SSF50978">
    <property type="entry name" value="WD40 repeat-like"/>
    <property type="match status" value="1"/>
</dbReference>
<accession>A0A158PQF7</accession>
<dbReference type="InterPro" id="IPR036322">
    <property type="entry name" value="WD40_repeat_dom_sf"/>
</dbReference>
<evidence type="ECO:0000256" key="13">
    <source>
        <dbReference type="ARBA" id="ARBA00022777"/>
    </source>
</evidence>
<dbReference type="EC" id="2.7.11.22" evidence="7"/>
<dbReference type="InterPro" id="IPR017441">
    <property type="entry name" value="Protein_kinase_ATP_BS"/>
</dbReference>
<keyword evidence="8" id="KW-0723">Serine/threonine-protein kinase</keyword>
<dbReference type="SMART" id="SM00320">
    <property type="entry name" value="WD40"/>
    <property type="match status" value="6"/>
</dbReference>
<dbReference type="FunFam" id="3.30.200.20:FF:000707">
    <property type="entry name" value="Cyclin dependent kinase 19"/>
    <property type="match status" value="1"/>
</dbReference>
<evidence type="ECO:0000256" key="12">
    <source>
        <dbReference type="ARBA" id="ARBA00022741"/>
    </source>
</evidence>
<dbReference type="PANTHER" id="PTHR16017:SF0">
    <property type="entry name" value="WD REPEAT-CONTAINING PROTEIN 70"/>
    <property type="match status" value="1"/>
</dbReference>
<feature type="compositionally biased region" description="Low complexity" evidence="27">
    <location>
        <begin position="1098"/>
        <end position="1118"/>
    </location>
</feature>
<dbReference type="EC" id="2.7.11.23" evidence="6"/>
<keyword evidence="15" id="KW-0539">Nucleus</keyword>
<evidence type="ECO:0000256" key="25">
    <source>
        <dbReference type="PROSITE-ProRule" id="PRU00221"/>
    </source>
</evidence>
<feature type="domain" description="Protein kinase" evidence="28">
    <location>
        <begin position="740"/>
        <end position="1060"/>
    </location>
</feature>
<dbReference type="GO" id="GO:0005634">
    <property type="term" value="C:nucleus"/>
    <property type="evidence" value="ECO:0007669"/>
    <property type="project" value="UniProtKB-SubCell"/>
</dbReference>
<keyword evidence="14 26" id="KW-0067">ATP-binding</keyword>
<evidence type="ECO:0000256" key="22">
    <source>
        <dbReference type="ARBA" id="ARBA00053807"/>
    </source>
</evidence>
<dbReference type="GO" id="GO:0008353">
    <property type="term" value="F:RNA polymerase II CTD heptapeptide repeat kinase activity"/>
    <property type="evidence" value="ECO:0007669"/>
    <property type="project" value="UniProtKB-EC"/>
</dbReference>
<feature type="compositionally biased region" description="Basic and acidic residues" evidence="27">
    <location>
        <begin position="57"/>
        <end position="77"/>
    </location>
</feature>
<dbReference type="PROSITE" id="PS50011">
    <property type="entry name" value="PROTEIN_KINASE_DOM"/>
    <property type="match status" value="1"/>
</dbReference>
<comment type="function">
    <text evidence="22">Component of the Mediator complex, a coactivator involved in regulated gene transcription of nearly all RNA polymerase II-dependent genes. Mediator functions as a bridge to convey information from gene-specific regulatory proteins to the basal RNA polymerase II transcription machinery. Mediator is recruited to promoters by direct interactions with regulatory proteins and serves as a scaffold for the assembly of a functional pre-initiation complex with RNA polymerase II and the general transcription factors. Phosphorylates the CTD (C-terminal domain) of the large subunit of RNA polymerase II (RNAp II), which may inhibit the formation of a transcription initiation complex.</text>
</comment>
<evidence type="ECO:0000313" key="29">
    <source>
        <dbReference type="EMBL" id="VDN82938.1"/>
    </source>
</evidence>
<comment type="catalytic activity">
    <reaction evidence="21">
        <text>[DNA-directed RNA polymerase] + ATP = phospho-[DNA-directed RNA polymerase] + ADP + H(+)</text>
        <dbReference type="Rhea" id="RHEA:10216"/>
        <dbReference type="Rhea" id="RHEA-COMP:11321"/>
        <dbReference type="Rhea" id="RHEA-COMP:11322"/>
        <dbReference type="ChEBI" id="CHEBI:15378"/>
        <dbReference type="ChEBI" id="CHEBI:30616"/>
        <dbReference type="ChEBI" id="CHEBI:43176"/>
        <dbReference type="ChEBI" id="CHEBI:68546"/>
        <dbReference type="ChEBI" id="CHEBI:456216"/>
        <dbReference type="EC" id="2.7.11.23"/>
    </reaction>
</comment>
<comment type="cofactor">
    <cofactor evidence="1">
        <name>Mg(2+)</name>
        <dbReference type="ChEBI" id="CHEBI:18420"/>
    </cofactor>
</comment>
<keyword evidence="11" id="KW-0677">Repeat</keyword>
<keyword evidence="13" id="KW-0418">Kinase</keyword>
<dbReference type="InterPro" id="IPR001680">
    <property type="entry name" value="WD40_rpt"/>
</dbReference>
<dbReference type="PROSITE" id="PS50294">
    <property type="entry name" value="WD_REPEATS_REGION"/>
    <property type="match status" value="1"/>
</dbReference>
<keyword evidence="12 26" id="KW-0547">Nucleotide-binding</keyword>
<evidence type="ECO:0000256" key="14">
    <source>
        <dbReference type="ARBA" id="ARBA00022840"/>
    </source>
</evidence>
<dbReference type="PANTHER" id="PTHR16017">
    <property type="entry name" value="GASTRULATION DEFECTIVE PROTEIN 1-RELATED"/>
    <property type="match status" value="1"/>
</dbReference>
<feature type="repeat" description="WD" evidence="25">
    <location>
        <begin position="335"/>
        <end position="355"/>
    </location>
</feature>
<dbReference type="GO" id="GO:0004693">
    <property type="term" value="F:cyclin-dependent protein serine/threonine kinase activity"/>
    <property type="evidence" value="ECO:0007669"/>
    <property type="project" value="UniProtKB-EC"/>
</dbReference>
<evidence type="ECO:0000256" key="20">
    <source>
        <dbReference type="ARBA" id="ARBA00048367"/>
    </source>
</evidence>
<comment type="subcellular location">
    <subcellularLocation>
        <location evidence="3">Cytoplasmic vesicle</location>
        <location evidence="3">Autophagosome</location>
    </subcellularLocation>
    <subcellularLocation>
        <location evidence="2">Nucleus</location>
    </subcellularLocation>
</comment>
<dbReference type="Proteomes" id="UP000278627">
    <property type="component" value="Unassembled WGS sequence"/>
</dbReference>
<comment type="subunit">
    <text evidence="5">Component of the Mediator complex.</text>
</comment>
<evidence type="ECO:0000256" key="15">
    <source>
        <dbReference type="ARBA" id="ARBA00023242"/>
    </source>
</evidence>
<comment type="similarity">
    <text evidence="4">Belongs to the protein kinase superfamily. CMGC Ser/Thr protein kinase family. CDC2/CDKX subfamily.</text>
</comment>
<evidence type="ECO:0000256" key="21">
    <source>
        <dbReference type="ARBA" id="ARBA00049280"/>
    </source>
</evidence>
<reference evidence="29 30" key="2">
    <citation type="submission" date="2018-11" db="EMBL/GenBank/DDBJ databases">
        <authorList>
            <consortium name="Pathogen Informatics"/>
        </authorList>
    </citation>
    <scope>NUCLEOTIDE SEQUENCE [LARGE SCALE GENOMIC DNA]</scope>
</reference>
<evidence type="ECO:0000313" key="30">
    <source>
        <dbReference type="Proteomes" id="UP000278627"/>
    </source>
</evidence>
<dbReference type="InterPro" id="IPR015943">
    <property type="entry name" value="WD40/YVTN_repeat-like_dom_sf"/>
</dbReference>
<dbReference type="Gene3D" id="2.130.10.10">
    <property type="entry name" value="YVTN repeat-like/Quinoprotein amine dehydrogenase"/>
    <property type="match status" value="2"/>
</dbReference>
<gene>
    <name evidence="29" type="ORF">BPAG_LOCUS1752</name>
</gene>
<dbReference type="Gene3D" id="3.30.200.20">
    <property type="entry name" value="Phosphorylase Kinase, domain 1"/>
    <property type="match status" value="1"/>
</dbReference>
<feature type="compositionally biased region" description="Basic and acidic residues" evidence="27">
    <location>
        <begin position="10"/>
        <end position="23"/>
    </location>
</feature>
<feature type="region of interest" description="Disordered" evidence="27">
    <location>
        <begin position="49"/>
        <end position="77"/>
    </location>
</feature>
<evidence type="ECO:0000256" key="19">
    <source>
        <dbReference type="ARBA" id="ARBA00047811"/>
    </source>
</evidence>
<dbReference type="Gene3D" id="1.10.510.10">
    <property type="entry name" value="Transferase(Phosphotransferase) domain 1"/>
    <property type="match status" value="1"/>
</dbReference>
<name>A0A158PQF7_BRUPA</name>
<evidence type="ECO:0000256" key="9">
    <source>
        <dbReference type="ARBA" id="ARBA00022574"/>
    </source>
</evidence>
<organism evidence="31">
    <name type="scientific">Brugia pahangi</name>
    <name type="common">Filarial nematode worm</name>
    <dbReference type="NCBI Taxonomy" id="6280"/>
    <lineage>
        <taxon>Eukaryota</taxon>
        <taxon>Metazoa</taxon>
        <taxon>Ecdysozoa</taxon>
        <taxon>Nematoda</taxon>
        <taxon>Chromadorea</taxon>
        <taxon>Rhabditida</taxon>
        <taxon>Spirurina</taxon>
        <taxon>Spiruromorpha</taxon>
        <taxon>Filarioidea</taxon>
        <taxon>Onchocercidae</taxon>
        <taxon>Brugia</taxon>
    </lineage>
</organism>